<dbReference type="Pfam" id="PF00646">
    <property type="entry name" value="F-box"/>
    <property type="match status" value="1"/>
</dbReference>
<dbReference type="FunCoup" id="A0A200QEK8">
    <property type="interactions" value="396"/>
</dbReference>
<proteinExistence type="predicted"/>
<dbReference type="Proteomes" id="UP000195402">
    <property type="component" value="Unassembled WGS sequence"/>
</dbReference>
<dbReference type="PANTHER" id="PTHR35546:SF130">
    <property type="entry name" value="EXPRESSED PROTEIN"/>
    <property type="match status" value="1"/>
</dbReference>
<reference evidence="2 3" key="1">
    <citation type="journal article" date="2017" name="Mol. Plant">
        <title>The Genome of Medicinal Plant Macleaya cordata Provides New Insights into Benzylisoquinoline Alkaloids Metabolism.</title>
        <authorList>
            <person name="Liu X."/>
            <person name="Liu Y."/>
            <person name="Huang P."/>
            <person name="Ma Y."/>
            <person name="Qing Z."/>
            <person name="Tang Q."/>
            <person name="Cao H."/>
            <person name="Cheng P."/>
            <person name="Zheng Y."/>
            <person name="Yuan Z."/>
            <person name="Zhou Y."/>
            <person name="Liu J."/>
            <person name="Tang Z."/>
            <person name="Zhuo Y."/>
            <person name="Zhang Y."/>
            <person name="Yu L."/>
            <person name="Huang J."/>
            <person name="Yang P."/>
            <person name="Peng Q."/>
            <person name="Zhang J."/>
            <person name="Jiang W."/>
            <person name="Zhang Z."/>
            <person name="Lin K."/>
            <person name="Ro D.K."/>
            <person name="Chen X."/>
            <person name="Xiong X."/>
            <person name="Shang Y."/>
            <person name="Huang S."/>
            <person name="Zeng J."/>
        </authorList>
    </citation>
    <scope>NUCLEOTIDE SEQUENCE [LARGE SCALE GENOMIC DNA]</scope>
    <source>
        <strain evidence="3">cv. BLH2017</strain>
        <tissue evidence="2">Root</tissue>
    </source>
</reference>
<protein>
    <submittedName>
        <fullName evidence="2">F-box domain</fullName>
    </submittedName>
</protein>
<feature type="domain" description="F-box" evidence="1">
    <location>
        <begin position="42"/>
        <end position="82"/>
    </location>
</feature>
<dbReference type="OrthoDB" id="674184at2759"/>
<evidence type="ECO:0000313" key="2">
    <source>
        <dbReference type="EMBL" id="OVA08924.1"/>
    </source>
</evidence>
<comment type="caution">
    <text evidence="2">The sequence shown here is derived from an EMBL/GenBank/DDBJ whole genome shotgun (WGS) entry which is preliminary data.</text>
</comment>
<dbReference type="OMA" id="FVLQRWM"/>
<evidence type="ECO:0000259" key="1">
    <source>
        <dbReference type="SMART" id="SM00256"/>
    </source>
</evidence>
<dbReference type="InterPro" id="IPR055290">
    <property type="entry name" value="At3g26010-like"/>
</dbReference>
<name>A0A200QEK8_MACCD</name>
<dbReference type="InParanoid" id="A0A200QEK8"/>
<evidence type="ECO:0000313" key="3">
    <source>
        <dbReference type="Proteomes" id="UP000195402"/>
    </source>
</evidence>
<dbReference type="PANTHER" id="PTHR35546">
    <property type="entry name" value="F-BOX PROTEIN INTERACTION DOMAIN PROTEIN-RELATED"/>
    <property type="match status" value="1"/>
</dbReference>
<organism evidence="2 3">
    <name type="scientific">Macleaya cordata</name>
    <name type="common">Five-seeded plume-poppy</name>
    <name type="synonym">Bocconia cordata</name>
    <dbReference type="NCBI Taxonomy" id="56857"/>
    <lineage>
        <taxon>Eukaryota</taxon>
        <taxon>Viridiplantae</taxon>
        <taxon>Streptophyta</taxon>
        <taxon>Embryophyta</taxon>
        <taxon>Tracheophyta</taxon>
        <taxon>Spermatophyta</taxon>
        <taxon>Magnoliopsida</taxon>
        <taxon>Ranunculales</taxon>
        <taxon>Papaveraceae</taxon>
        <taxon>Papaveroideae</taxon>
        <taxon>Macleaya</taxon>
    </lineage>
</organism>
<dbReference type="Pfam" id="PF24750">
    <property type="entry name" value="b-prop_At3g26010-like"/>
    <property type="match status" value="1"/>
</dbReference>
<keyword evidence="3" id="KW-1185">Reference proteome</keyword>
<dbReference type="SUPFAM" id="SSF81383">
    <property type="entry name" value="F-box domain"/>
    <property type="match status" value="1"/>
</dbReference>
<sequence>MKKKVGSSSASTITSSLQQLTIRSCESTPSTIEDYNINNTYLSEDIMIEIFLRLPLEPILKFRYVSKFWFSLLNNSSFIIKWMRFNNFKPPPWVFFYKLDRPVNESVSIVSPNLYSSHFINNHDGFSFRFLNSKPLSLNKQEEIYLLASSNGLVLCSTKRYFDYRYYVCNPLTKQWVLLPLHYRARVNKPVLHGFICESSSSSLTTKSTYYKVFRIPLFEKWSNDFILEIFSSNTGQWKKHKISCPQSVSMHFLYCKPSNVVSLNGVVYWIEGRYRIIAYDLFNKKNANGDHQCRLINLPAEARVYVDDRFLGQSEGFIGYSECFIGELSVWKLEDDFSRGSWDWRLVHSIRTVDMLPENFDDEVFKDLFPNYCFNLKPLAFNPVDQNVMILGYGSKSIFAYNMKTRILKLLSRDSYYYSSTASGVSPFVLAPLPTSPFR</sequence>
<dbReference type="InterPro" id="IPR056592">
    <property type="entry name" value="Beta-prop_At3g26010-like"/>
</dbReference>
<gene>
    <name evidence="2" type="ORF">BVC80_901g53</name>
</gene>
<dbReference type="AlphaFoldDB" id="A0A200QEK8"/>
<dbReference type="InterPro" id="IPR001810">
    <property type="entry name" value="F-box_dom"/>
</dbReference>
<dbReference type="InterPro" id="IPR036047">
    <property type="entry name" value="F-box-like_dom_sf"/>
</dbReference>
<accession>A0A200QEK8</accession>
<dbReference type="EMBL" id="MVGT01002234">
    <property type="protein sequence ID" value="OVA08924.1"/>
    <property type="molecule type" value="Genomic_DNA"/>
</dbReference>
<dbReference type="SMART" id="SM00256">
    <property type="entry name" value="FBOX"/>
    <property type="match status" value="1"/>
</dbReference>
<dbReference type="STRING" id="56857.A0A200QEK8"/>